<dbReference type="Pfam" id="PF10263">
    <property type="entry name" value="SprT-like"/>
    <property type="match status" value="1"/>
</dbReference>
<feature type="active site" evidence="4">
    <location>
        <position position="68"/>
    </location>
</feature>
<protein>
    <recommendedName>
        <fullName evidence="4">Protein SprT-like</fullName>
    </recommendedName>
</protein>
<dbReference type="HAMAP" id="MF_00745">
    <property type="entry name" value="SprT_like"/>
    <property type="match status" value="1"/>
</dbReference>
<gene>
    <name evidence="6" type="ORF">ACFO0S_07215</name>
</gene>
<dbReference type="RefSeq" id="WP_378141105.1">
    <property type="nucleotide sequence ID" value="NZ_JBHSEF010000021.1"/>
</dbReference>
<comment type="similarity">
    <text evidence="4">Belongs to the SprT family.</text>
</comment>
<accession>A0ABV8UU22</accession>
<dbReference type="InterPro" id="IPR023524">
    <property type="entry name" value="Uncharacterised_SprT-like"/>
</dbReference>
<feature type="binding site" evidence="4">
    <location>
        <position position="67"/>
    </location>
    <ligand>
        <name>Zn(2+)</name>
        <dbReference type="ChEBI" id="CHEBI:29105"/>
    </ligand>
</feature>
<reference evidence="7" key="1">
    <citation type="journal article" date="2019" name="Int. J. Syst. Evol. Microbiol.">
        <title>The Global Catalogue of Microorganisms (GCM) 10K type strain sequencing project: providing services to taxonomists for standard genome sequencing and annotation.</title>
        <authorList>
            <consortium name="The Broad Institute Genomics Platform"/>
            <consortium name="The Broad Institute Genome Sequencing Center for Infectious Disease"/>
            <person name="Wu L."/>
            <person name="Ma J."/>
        </authorList>
    </citation>
    <scope>NUCLEOTIDE SEQUENCE [LARGE SCALE GENOMIC DNA]</scope>
    <source>
        <strain evidence="7">CCUG 50353</strain>
    </source>
</reference>
<dbReference type="Proteomes" id="UP001595733">
    <property type="component" value="Unassembled WGS sequence"/>
</dbReference>
<evidence type="ECO:0000256" key="2">
    <source>
        <dbReference type="ARBA" id="ARBA00022723"/>
    </source>
</evidence>
<comment type="subcellular location">
    <subcellularLocation>
        <location evidence="4">Cytoplasm</location>
    </subcellularLocation>
</comment>
<dbReference type="EMBL" id="JBHSEF010000021">
    <property type="protein sequence ID" value="MFC4354832.1"/>
    <property type="molecule type" value="Genomic_DNA"/>
</dbReference>
<evidence type="ECO:0000259" key="5">
    <source>
        <dbReference type="SMART" id="SM00731"/>
    </source>
</evidence>
<keyword evidence="1 4" id="KW-0963">Cytoplasm</keyword>
<feature type="domain" description="SprT-like" evidence="5">
    <location>
        <begin position="4"/>
        <end position="150"/>
    </location>
</feature>
<keyword evidence="7" id="KW-1185">Reference proteome</keyword>
<proteinExistence type="inferred from homology"/>
<dbReference type="NCBIfam" id="NF003339">
    <property type="entry name" value="PRK04351.1"/>
    <property type="match status" value="1"/>
</dbReference>
<evidence type="ECO:0000256" key="1">
    <source>
        <dbReference type="ARBA" id="ARBA00022490"/>
    </source>
</evidence>
<comment type="cofactor">
    <cofactor evidence="4">
        <name>Zn(2+)</name>
        <dbReference type="ChEBI" id="CHEBI:29105"/>
    </cofactor>
    <text evidence="4">Binds 1 zinc ion.</text>
</comment>
<dbReference type="SMART" id="SM00731">
    <property type="entry name" value="SprT"/>
    <property type="match status" value="1"/>
</dbReference>
<comment type="caution">
    <text evidence="6">The sequence shown here is derived from an EMBL/GenBank/DDBJ whole genome shotgun (WGS) entry which is preliminary data.</text>
</comment>
<evidence type="ECO:0000256" key="3">
    <source>
        <dbReference type="ARBA" id="ARBA00022833"/>
    </source>
</evidence>
<keyword evidence="2 4" id="KW-0479">Metal-binding</keyword>
<organism evidence="6 7">
    <name type="scientific">Chryseomicrobium palamuruense</name>
    <dbReference type="NCBI Taxonomy" id="682973"/>
    <lineage>
        <taxon>Bacteria</taxon>
        <taxon>Bacillati</taxon>
        <taxon>Bacillota</taxon>
        <taxon>Bacilli</taxon>
        <taxon>Bacillales</taxon>
        <taxon>Caryophanaceae</taxon>
        <taxon>Chryseomicrobium</taxon>
    </lineage>
</organism>
<sequence>MTDQELQQLVEEISMRDFRKPFRHIATFNARLRTTGGRYMLADHRIEINPKYILAFESQELVGIIRHELCHYHLHLEGKGYRHQDLDFKRLLEEVGAPRFCRALPTERPFVKKKIHLYICLKCGHNYSRKIRMNTDKFRCGKCWGTLQYRGEKNKGKYL</sequence>
<dbReference type="InterPro" id="IPR006640">
    <property type="entry name" value="SprT-like_domain"/>
</dbReference>
<evidence type="ECO:0000256" key="4">
    <source>
        <dbReference type="HAMAP-Rule" id="MF_00745"/>
    </source>
</evidence>
<evidence type="ECO:0000313" key="6">
    <source>
        <dbReference type="EMBL" id="MFC4354832.1"/>
    </source>
</evidence>
<feature type="binding site" evidence="4">
    <location>
        <position position="71"/>
    </location>
    <ligand>
        <name>Zn(2+)</name>
        <dbReference type="ChEBI" id="CHEBI:29105"/>
    </ligand>
</feature>
<name>A0ABV8UU22_9BACL</name>
<evidence type="ECO:0000313" key="7">
    <source>
        <dbReference type="Proteomes" id="UP001595733"/>
    </source>
</evidence>
<keyword evidence="3 4" id="KW-0862">Zinc</keyword>